<dbReference type="Pfam" id="PF20310">
    <property type="entry name" value="HTH_Tnp_2"/>
    <property type="match status" value="1"/>
</dbReference>
<gene>
    <name evidence="3" type="ORF">BTIS_0374</name>
</gene>
<proteinExistence type="predicted"/>
<protein>
    <submittedName>
        <fullName evidence="3">Uncharacterized protein</fullName>
    </submittedName>
</protein>
<evidence type="ECO:0000256" key="1">
    <source>
        <dbReference type="SAM" id="Coils"/>
    </source>
</evidence>
<evidence type="ECO:0000256" key="2">
    <source>
        <dbReference type="SAM" id="MobiDB-lite"/>
    </source>
</evidence>
<keyword evidence="4" id="KW-1185">Reference proteome</keyword>
<dbReference type="AlphaFoldDB" id="A0A261FI53"/>
<organism evidence="3 4">
    <name type="scientific">Bifidobacterium tissieri</name>
    <dbReference type="NCBI Taxonomy" id="1630162"/>
    <lineage>
        <taxon>Bacteria</taxon>
        <taxon>Bacillati</taxon>
        <taxon>Actinomycetota</taxon>
        <taxon>Actinomycetes</taxon>
        <taxon>Bifidobacteriales</taxon>
        <taxon>Bifidobacteriaceae</taxon>
        <taxon>Bifidobacterium</taxon>
    </lineage>
</organism>
<reference evidence="3 4" key="1">
    <citation type="journal article" date="2017" name="BMC Genomics">
        <title>Comparative genomic and phylogenomic analyses of the Bifidobacteriaceae family.</title>
        <authorList>
            <person name="Lugli G.A."/>
            <person name="Milani C."/>
            <person name="Turroni F."/>
            <person name="Duranti S."/>
            <person name="Mancabelli L."/>
            <person name="Mangifesta M."/>
            <person name="Ferrario C."/>
            <person name="Modesto M."/>
            <person name="Mattarelli P."/>
            <person name="Jiri K."/>
            <person name="van Sinderen D."/>
            <person name="Ventura M."/>
        </authorList>
    </citation>
    <scope>NUCLEOTIDE SEQUENCE [LARGE SCALE GENOMIC DNA]</scope>
    <source>
        <strain evidence="3 4">DSM 100201</strain>
    </source>
</reference>
<name>A0A261FI53_9BIFI</name>
<dbReference type="Proteomes" id="UP000216444">
    <property type="component" value="Unassembled WGS sequence"/>
</dbReference>
<accession>A0A261FI53</accession>
<dbReference type="RefSeq" id="WP_181160714.1">
    <property type="nucleotide sequence ID" value="NZ_MWWV01000003.1"/>
</dbReference>
<dbReference type="EMBL" id="MWWV01000003">
    <property type="protein sequence ID" value="OZG58653.1"/>
    <property type="molecule type" value="Genomic_DNA"/>
</dbReference>
<evidence type="ECO:0000313" key="3">
    <source>
        <dbReference type="EMBL" id="OZG58653.1"/>
    </source>
</evidence>
<feature type="region of interest" description="Disordered" evidence="2">
    <location>
        <begin position="152"/>
        <end position="222"/>
    </location>
</feature>
<keyword evidence="1" id="KW-0175">Coiled coil</keyword>
<dbReference type="InterPro" id="IPR046929">
    <property type="entry name" value="HTH_Tnp"/>
</dbReference>
<comment type="caution">
    <text evidence="3">The sequence shown here is derived from an EMBL/GenBank/DDBJ whole genome shotgun (WGS) entry which is preliminary data.</text>
</comment>
<evidence type="ECO:0000313" key="4">
    <source>
        <dbReference type="Proteomes" id="UP000216444"/>
    </source>
</evidence>
<feature type="coiled-coil region" evidence="1">
    <location>
        <begin position="109"/>
        <end position="143"/>
    </location>
</feature>
<sequence>MERKKFTRKQAAYLRSLPAVERVVDGRVTYSESFKRHCMRRYAAGESPAVIFREAGLDSSVIGYKRIERCIARWRKTVMPSMKESGELTPETIAEEASGVVNPESEPFRMSYEKLLERQINRIDELEHELSSLRRQLIRQQKQMFAEFDRDAHERGDASMGQFRGDDGDDAEIADRGSAPAASGAMRSSALSLSGSAEASASSSISPLGSRSMPLDSIIFSA</sequence>
<feature type="compositionally biased region" description="Low complexity" evidence="2">
    <location>
        <begin position="181"/>
        <end position="212"/>
    </location>
</feature>